<dbReference type="InterPro" id="IPR046647">
    <property type="entry name" value="DUF6759"/>
</dbReference>
<keyword evidence="1" id="KW-0732">Signal</keyword>
<dbReference type="PROSITE" id="PS51257">
    <property type="entry name" value="PROKAR_LIPOPROTEIN"/>
    <property type="match status" value="1"/>
</dbReference>
<evidence type="ECO:0000256" key="1">
    <source>
        <dbReference type="SAM" id="SignalP"/>
    </source>
</evidence>
<reference evidence="3 4" key="1">
    <citation type="submission" date="2023-07" db="EMBL/GenBank/DDBJ databases">
        <title>Sorghum-associated microbial communities from plants grown in Nebraska, USA.</title>
        <authorList>
            <person name="Schachtman D."/>
        </authorList>
    </citation>
    <scope>NUCLEOTIDE SEQUENCE [LARGE SCALE GENOMIC DNA]</scope>
    <source>
        <strain evidence="3 4">DS1709</strain>
    </source>
</reference>
<evidence type="ECO:0000313" key="4">
    <source>
        <dbReference type="Proteomes" id="UP001184853"/>
    </source>
</evidence>
<evidence type="ECO:0000259" key="2">
    <source>
        <dbReference type="Pfam" id="PF20545"/>
    </source>
</evidence>
<name>A0ABU1LG93_9FLAO</name>
<evidence type="ECO:0000313" key="3">
    <source>
        <dbReference type="EMBL" id="MDR6405745.1"/>
    </source>
</evidence>
<accession>A0ABU1LG93</accession>
<feature type="domain" description="DUF6759" evidence="2">
    <location>
        <begin position="111"/>
        <end position="202"/>
    </location>
</feature>
<protein>
    <recommendedName>
        <fullName evidence="2">DUF6759 domain-containing protein</fullName>
    </recommendedName>
</protein>
<comment type="caution">
    <text evidence="3">The sequence shown here is derived from an EMBL/GenBank/DDBJ whole genome shotgun (WGS) entry which is preliminary data.</text>
</comment>
<dbReference type="RefSeq" id="WP_062162515.1">
    <property type="nucleotide sequence ID" value="NZ_JAVDQS010000007.1"/>
</dbReference>
<dbReference type="Proteomes" id="UP001184853">
    <property type="component" value="Unassembled WGS sequence"/>
</dbReference>
<dbReference type="EMBL" id="JAVDQS010000007">
    <property type="protein sequence ID" value="MDR6405745.1"/>
    <property type="molecule type" value="Genomic_DNA"/>
</dbReference>
<organism evidence="3 4">
    <name type="scientific">Chryseobacterium geocarposphaerae</name>
    <dbReference type="NCBI Taxonomy" id="1416776"/>
    <lineage>
        <taxon>Bacteria</taxon>
        <taxon>Pseudomonadati</taxon>
        <taxon>Bacteroidota</taxon>
        <taxon>Flavobacteriia</taxon>
        <taxon>Flavobacteriales</taxon>
        <taxon>Weeksellaceae</taxon>
        <taxon>Chryseobacterium group</taxon>
        <taxon>Chryseobacterium</taxon>
    </lineage>
</organism>
<gene>
    <name evidence="3" type="ORF">J2781_002679</name>
</gene>
<feature type="signal peptide" evidence="1">
    <location>
        <begin position="1"/>
        <end position="23"/>
    </location>
</feature>
<keyword evidence="4" id="KW-1185">Reference proteome</keyword>
<dbReference type="Pfam" id="PF20545">
    <property type="entry name" value="DUF6759"/>
    <property type="match status" value="1"/>
</dbReference>
<sequence>MKKNSLIISLVLLLISCSTSDNAKNAKNILESKDIAEIESFLKTAHPDDPKRRVLKPKLIALKNAEWTKGKENAKPMEARPVISDIPSGIFKNSNSAEAEEFKKLLASTSNEHKEKTVKLLNAMFNEDISSKEVILLFKNHSDCNLVLRIQGKNFYNMAVPAKGENFIVINKGNYTLTSNVCDVVYSSKKDINKSIFLTISNPTQVGIHIVSGKK</sequence>
<proteinExistence type="predicted"/>
<feature type="chain" id="PRO_5047336288" description="DUF6759 domain-containing protein" evidence="1">
    <location>
        <begin position="24"/>
        <end position="215"/>
    </location>
</feature>